<evidence type="ECO:0000313" key="9">
    <source>
        <dbReference type="Proteomes" id="UP000292003"/>
    </source>
</evidence>
<evidence type="ECO:0000256" key="3">
    <source>
        <dbReference type="ARBA" id="ARBA00023125"/>
    </source>
</evidence>
<dbReference type="InterPro" id="IPR039420">
    <property type="entry name" value="WalR-like"/>
</dbReference>
<evidence type="ECO:0000313" key="8">
    <source>
        <dbReference type="EMBL" id="RZQ63915.1"/>
    </source>
</evidence>
<dbReference type="GO" id="GO:0006355">
    <property type="term" value="P:regulation of DNA-templated transcription"/>
    <property type="evidence" value="ECO:0007669"/>
    <property type="project" value="InterPro"/>
</dbReference>
<dbReference type="PRINTS" id="PR00038">
    <property type="entry name" value="HTHLUXR"/>
</dbReference>
<reference evidence="8 9" key="1">
    <citation type="submission" date="2019-02" db="EMBL/GenBank/DDBJ databases">
        <title>Draft genome sequence of Amycolatopsis sp. 8-3EHSu isolated from roots of Suaeda maritima.</title>
        <authorList>
            <person name="Duangmal K."/>
            <person name="Chantavorakit T."/>
        </authorList>
    </citation>
    <scope>NUCLEOTIDE SEQUENCE [LARGE SCALE GENOMIC DNA]</scope>
    <source>
        <strain evidence="8 9">8-3EHSu</strain>
    </source>
</reference>
<dbReference type="InterPro" id="IPR016032">
    <property type="entry name" value="Sig_transdc_resp-reg_C-effctor"/>
</dbReference>
<dbReference type="GO" id="GO:0000160">
    <property type="term" value="P:phosphorelay signal transduction system"/>
    <property type="evidence" value="ECO:0007669"/>
    <property type="project" value="InterPro"/>
</dbReference>
<evidence type="ECO:0000259" key="6">
    <source>
        <dbReference type="PROSITE" id="PS50043"/>
    </source>
</evidence>
<dbReference type="EMBL" id="SFCC01000005">
    <property type="protein sequence ID" value="RZQ63915.1"/>
    <property type="molecule type" value="Genomic_DNA"/>
</dbReference>
<gene>
    <name evidence="8" type="ORF">EWH70_12275</name>
</gene>
<dbReference type="Proteomes" id="UP000292003">
    <property type="component" value="Unassembled WGS sequence"/>
</dbReference>
<dbReference type="SMART" id="SM00421">
    <property type="entry name" value="HTH_LUXR"/>
    <property type="match status" value="1"/>
</dbReference>
<proteinExistence type="predicted"/>
<keyword evidence="1 5" id="KW-0597">Phosphoprotein</keyword>
<sequence length="217" mass="22807">MIRVVVVDDEALVRFGLELIFRGTADIDVVATTTGALAVREVGLRGPDVVLLDIRTPGVDALTVVRQLRAMPRPPAVAMLTTAGSGENVAAALRCGAAGFFLKDTEPQHLAQYIRTLASGGVVLSRDVTRSAADDYLDTAARSAASAGVARLTKREREVLVLLAEGLSNLAIGVRMHLSRGTIKDHVSTVLAKLGVGNRVQAALIAQRAGLLRRPGA</sequence>
<comment type="caution">
    <text evidence="8">The sequence shown here is derived from an EMBL/GenBank/DDBJ whole genome shotgun (WGS) entry which is preliminary data.</text>
</comment>
<dbReference type="SUPFAM" id="SSF52172">
    <property type="entry name" value="CheY-like"/>
    <property type="match status" value="1"/>
</dbReference>
<dbReference type="PANTHER" id="PTHR43214">
    <property type="entry name" value="TWO-COMPONENT RESPONSE REGULATOR"/>
    <property type="match status" value="1"/>
</dbReference>
<dbReference type="AlphaFoldDB" id="A0A4V2EM58"/>
<evidence type="ECO:0000256" key="2">
    <source>
        <dbReference type="ARBA" id="ARBA00023015"/>
    </source>
</evidence>
<keyword evidence="4" id="KW-0804">Transcription</keyword>
<name>A0A4V2EM58_9PSEU</name>
<keyword evidence="2" id="KW-0805">Transcription regulation</keyword>
<dbReference type="Pfam" id="PF00072">
    <property type="entry name" value="Response_reg"/>
    <property type="match status" value="1"/>
</dbReference>
<feature type="domain" description="HTH luxR-type" evidence="6">
    <location>
        <begin position="145"/>
        <end position="210"/>
    </location>
</feature>
<dbReference type="PROSITE" id="PS50110">
    <property type="entry name" value="RESPONSE_REGULATORY"/>
    <property type="match status" value="1"/>
</dbReference>
<dbReference type="Gene3D" id="3.40.50.2300">
    <property type="match status" value="1"/>
</dbReference>
<dbReference type="CDD" id="cd17535">
    <property type="entry name" value="REC_NarL-like"/>
    <property type="match status" value="1"/>
</dbReference>
<dbReference type="PROSITE" id="PS50043">
    <property type="entry name" value="HTH_LUXR_2"/>
    <property type="match status" value="1"/>
</dbReference>
<evidence type="ECO:0000259" key="7">
    <source>
        <dbReference type="PROSITE" id="PS50110"/>
    </source>
</evidence>
<keyword evidence="3" id="KW-0238">DNA-binding</keyword>
<dbReference type="InterPro" id="IPR000792">
    <property type="entry name" value="Tscrpt_reg_LuxR_C"/>
</dbReference>
<dbReference type="InterPro" id="IPR058245">
    <property type="entry name" value="NreC/VraR/RcsB-like_REC"/>
</dbReference>
<feature type="domain" description="Response regulatory" evidence="7">
    <location>
        <begin position="3"/>
        <end position="118"/>
    </location>
</feature>
<evidence type="ECO:0000256" key="5">
    <source>
        <dbReference type="PROSITE-ProRule" id="PRU00169"/>
    </source>
</evidence>
<accession>A0A4V2EM58</accession>
<dbReference type="SMART" id="SM00448">
    <property type="entry name" value="REC"/>
    <property type="match status" value="1"/>
</dbReference>
<dbReference type="InterPro" id="IPR011006">
    <property type="entry name" value="CheY-like_superfamily"/>
</dbReference>
<dbReference type="RefSeq" id="WP_130475440.1">
    <property type="nucleotide sequence ID" value="NZ_SFCC01000005.1"/>
</dbReference>
<keyword evidence="9" id="KW-1185">Reference proteome</keyword>
<dbReference type="OrthoDB" id="9808843at2"/>
<dbReference type="Pfam" id="PF00196">
    <property type="entry name" value="GerE"/>
    <property type="match status" value="1"/>
</dbReference>
<dbReference type="InterPro" id="IPR001789">
    <property type="entry name" value="Sig_transdc_resp-reg_receiver"/>
</dbReference>
<dbReference type="PANTHER" id="PTHR43214:SF24">
    <property type="entry name" value="TRANSCRIPTIONAL REGULATORY PROTEIN NARL-RELATED"/>
    <property type="match status" value="1"/>
</dbReference>
<dbReference type="SUPFAM" id="SSF46894">
    <property type="entry name" value="C-terminal effector domain of the bipartite response regulators"/>
    <property type="match status" value="1"/>
</dbReference>
<dbReference type="CDD" id="cd06170">
    <property type="entry name" value="LuxR_C_like"/>
    <property type="match status" value="1"/>
</dbReference>
<evidence type="ECO:0000256" key="4">
    <source>
        <dbReference type="ARBA" id="ARBA00023163"/>
    </source>
</evidence>
<feature type="modified residue" description="4-aspartylphosphate" evidence="5">
    <location>
        <position position="53"/>
    </location>
</feature>
<evidence type="ECO:0000256" key="1">
    <source>
        <dbReference type="ARBA" id="ARBA00022553"/>
    </source>
</evidence>
<organism evidence="8 9">
    <name type="scientific">Amycolatopsis suaedae</name>
    <dbReference type="NCBI Taxonomy" id="2510978"/>
    <lineage>
        <taxon>Bacteria</taxon>
        <taxon>Bacillati</taxon>
        <taxon>Actinomycetota</taxon>
        <taxon>Actinomycetes</taxon>
        <taxon>Pseudonocardiales</taxon>
        <taxon>Pseudonocardiaceae</taxon>
        <taxon>Amycolatopsis</taxon>
    </lineage>
</organism>
<dbReference type="GO" id="GO:0003677">
    <property type="term" value="F:DNA binding"/>
    <property type="evidence" value="ECO:0007669"/>
    <property type="project" value="UniProtKB-KW"/>
</dbReference>
<protein>
    <submittedName>
        <fullName evidence="8">Response regulator transcription factor</fullName>
    </submittedName>
</protein>